<evidence type="ECO:0000313" key="2">
    <source>
        <dbReference type="EMBL" id="EMP38524.1"/>
    </source>
</evidence>
<reference evidence="3" key="1">
    <citation type="journal article" date="2013" name="Nat. Genet.">
        <title>The draft genomes of soft-shell turtle and green sea turtle yield insights into the development and evolution of the turtle-specific body plan.</title>
        <authorList>
            <person name="Wang Z."/>
            <person name="Pascual-Anaya J."/>
            <person name="Zadissa A."/>
            <person name="Li W."/>
            <person name="Niimura Y."/>
            <person name="Huang Z."/>
            <person name="Li C."/>
            <person name="White S."/>
            <person name="Xiong Z."/>
            <person name="Fang D."/>
            <person name="Wang B."/>
            <person name="Ming Y."/>
            <person name="Chen Y."/>
            <person name="Zheng Y."/>
            <person name="Kuraku S."/>
            <person name="Pignatelli M."/>
            <person name="Herrero J."/>
            <person name="Beal K."/>
            <person name="Nozawa M."/>
            <person name="Li Q."/>
            <person name="Wang J."/>
            <person name="Zhang H."/>
            <person name="Yu L."/>
            <person name="Shigenobu S."/>
            <person name="Wang J."/>
            <person name="Liu J."/>
            <person name="Flicek P."/>
            <person name="Searle S."/>
            <person name="Wang J."/>
            <person name="Kuratani S."/>
            <person name="Yin Y."/>
            <person name="Aken B."/>
            <person name="Zhang G."/>
            <person name="Irie N."/>
        </authorList>
    </citation>
    <scope>NUCLEOTIDE SEQUENCE [LARGE SCALE GENOMIC DNA]</scope>
</reference>
<dbReference type="Proteomes" id="UP000031443">
    <property type="component" value="Unassembled WGS sequence"/>
</dbReference>
<dbReference type="EMBL" id="KB519471">
    <property type="protein sequence ID" value="EMP38524.1"/>
    <property type="molecule type" value="Genomic_DNA"/>
</dbReference>
<evidence type="ECO:0000313" key="3">
    <source>
        <dbReference type="Proteomes" id="UP000031443"/>
    </source>
</evidence>
<name>M7BMR0_CHEMY</name>
<gene>
    <name evidence="2" type="ORF">UY3_04250</name>
</gene>
<accession>M7BMR0</accession>
<protein>
    <submittedName>
        <fullName evidence="2">Uncharacterized protein</fullName>
    </submittedName>
</protein>
<organism evidence="2 3">
    <name type="scientific">Chelonia mydas</name>
    <name type="common">Green sea-turtle</name>
    <name type="synonym">Chelonia agassizi</name>
    <dbReference type="NCBI Taxonomy" id="8469"/>
    <lineage>
        <taxon>Eukaryota</taxon>
        <taxon>Metazoa</taxon>
        <taxon>Chordata</taxon>
        <taxon>Craniata</taxon>
        <taxon>Vertebrata</taxon>
        <taxon>Euteleostomi</taxon>
        <taxon>Archelosauria</taxon>
        <taxon>Testudinata</taxon>
        <taxon>Testudines</taxon>
        <taxon>Cryptodira</taxon>
        <taxon>Durocryptodira</taxon>
        <taxon>Americhelydia</taxon>
        <taxon>Chelonioidea</taxon>
        <taxon>Cheloniidae</taxon>
        <taxon>Chelonia</taxon>
    </lineage>
</organism>
<feature type="region of interest" description="Disordered" evidence="1">
    <location>
        <begin position="1"/>
        <end position="24"/>
    </location>
</feature>
<proteinExistence type="predicted"/>
<sequence>MLLRNDLSHVMPHPSETSWHTKRDMEEIPKLSRFPPFRNLVQFIQQVTGALQQQPVNGSMKHPFDWKNSALAWTDVLEQEWYARTEVDSPRAIEGIV</sequence>
<dbReference type="AlphaFoldDB" id="M7BMR0"/>
<keyword evidence="3" id="KW-1185">Reference proteome</keyword>
<evidence type="ECO:0000256" key="1">
    <source>
        <dbReference type="SAM" id="MobiDB-lite"/>
    </source>
</evidence>